<evidence type="ECO:0000313" key="1">
    <source>
        <dbReference type="EMBL" id="MFD2163297.1"/>
    </source>
</evidence>
<sequence length="81" mass="9457">MIKAKPRMAGYELFINLERGFQLIEKAFNVFKVRMFNSFNSVHFFKNQDSDKTKCLITGPFAMYGRGLINKVFAAFKKRIP</sequence>
<dbReference type="EMBL" id="JBHUHZ010000002">
    <property type="protein sequence ID" value="MFD2163297.1"/>
    <property type="molecule type" value="Genomic_DNA"/>
</dbReference>
<protein>
    <recommendedName>
        <fullName evidence="3">Transposase DDE domain-containing protein</fullName>
    </recommendedName>
</protein>
<dbReference type="RefSeq" id="WP_255901118.1">
    <property type="nucleotide sequence ID" value="NZ_JAFMZO010000002.1"/>
</dbReference>
<proteinExistence type="predicted"/>
<dbReference type="Proteomes" id="UP001597387">
    <property type="component" value="Unassembled WGS sequence"/>
</dbReference>
<evidence type="ECO:0008006" key="3">
    <source>
        <dbReference type="Google" id="ProtNLM"/>
    </source>
</evidence>
<name>A0ABW4ZP82_9SPHI</name>
<keyword evidence="2" id="KW-1185">Reference proteome</keyword>
<accession>A0ABW4ZP82</accession>
<reference evidence="2" key="1">
    <citation type="journal article" date="2019" name="Int. J. Syst. Evol. Microbiol.">
        <title>The Global Catalogue of Microorganisms (GCM) 10K type strain sequencing project: providing services to taxonomists for standard genome sequencing and annotation.</title>
        <authorList>
            <consortium name="The Broad Institute Genomics Platform"/>
            <consortium name="The Broad Institute Genome Sequencing Center for Infectious Disease"/>
            <person name="Wu L."/>
            <person name="Ma J."/>
        </authorList>
    </citation>
    <scope>NUCLEOTIDE SEQUENCE [LARGE SCALE GENOMIC DNA]</scope>
    <source>
        <strain evidence="2">KCTC 42217</strain>
    </source>
</reference>
<gene>
    <name evidence="1" type="ORF">ACFSJU_12900</name>
</gene>
<organism evidence="1 2">
    <name type="scientific">Paradesertivirga mongoliensis</name>
    <dbReference type="NCBI Taxonomy" id="2100740"/>
    <lineage>
        <taxon>Bacteria</taxon>
        <taxon>Pseudomonadati</taxon>
        <taxon>Bacteroidota</taxon>
        <taxon>Sphingobacteriia</taxon>
        <taxon>Sphingobacteriales</taxon>
        <taxon>Sphingobacteriaceae</taxon>
        <taxon>Paradesertivirga</taxon>
    </lineage>
</organism>
<evidence type="ECO:0000313" key="2">
    <source>
        <dbReference type="Proteomes" id="UP001597387"/>
    </source>
</evidence>
<comment type="caution">
    <text evidence="1">The sequence shown here is derived from an EMBL/GenBank/DDBJ whole genome shotgun (WGS) entry which is preliminary data.</text>
</comment>